<name>A0A4D6M1N1_VIGUN</name>
<evidence type="ECO:0000313" key="1">
    <source>
        <dbReference type="EMBL" id="QCD94683.1"/>
    </source>
</evidence>
<sequence>MAEHLVVGGIWEVPELTHRLAARSWPPGDVGDSAEGVLVVIERVLSVSKSLV</sequence>
<reference evidence="1 2" key="1">
    <citation type="submission" date="2019-04" db="EMBL/GenBank/DDBJ databases">
        <title>An improved genome assembly and genetic linkage map for asparagus bean, Vigna unguiculata ssp. sesquipedialis.</title>
        <authorList>
            <person name="Xia Q."/>
            <person name="Zhang R."/>
            <person name="Dong Y."/>
        </authorList>
    </citation>
    <scope>NUCLEOTIDE SEQUENCE [LARGE SCALE GENOMIC DNA]</scope>
    <source>
        <tissue evidence="1">Leaf</tissue>
    </source>
</reference>
<protein>
    <submittedName>
        <fullName evidence="1">Uncharacterized protein</fullName>
    </submittedName>
</protein>
<dbReference type="Proteomes" id="UP000501690">
    <property type="component" value="Linkage Group LG5"/>
</dbReference>
<evidence type="ECO:0000313" key="2">
    <source>
        <dbReference type="Proteomes" id="UP000501690"/>
    </source>
</evidence>
<keyword evidence="2" id="KW-1185">Reference proteome</keyword>
<organism evidence="1 2">
    <name type="scientific">Vigna unguiculata</name>
    <name type="common">Cowpea</name>
    <dbReference type="NCBI Taxonomy" id="3917"/>
    <lineage>
        <taxon>Eukaryota</taxon>
        <taxon>Viridiplantae</taxon>
        <taxon>Streptophyta</taxon>
        <taxon>Embryophyta</taxon>
        <taxon>Tracheophyta</taxon>
        <taxon>Spermatophyta</taxon>
        <taxon>Magnoliopsida</taxon>
        <taxon>eudicotyledons</taxon>
        <taxon>Gunneridae</taxon>
        <taxon>Pentapetalae</taxon>
        <taxon>rosids</taxon>
        <taxon>fabids</taxon>
        <taxon>Fabales</taxon>
        <taxon>Fabaceae</taxon>
        <taxon>Papilionoideae</taxon>
        <taxon>50 kb inversion clade</taxon>
        <taxon>NPAAA clade</taxon>
        <taxon>indigoferoid/millettioid clade</taxon>
        <taxon>Phaseoleae</taxon>
        <taxon>Vigna</taxon>
    </lineage>
</organism>
<gene>
    <name evidence="1" type="ORF">DEO72_LG5g2768</name>
</gene>
<dbReference type="EMBL" id="CP039349">
    <property type="protein sequence ID" value="QCD94683.1"/>
    <property type="molecule type" value="Genomic_DNA"/>
</dbReference>
<proteinExistence type="predicted"/>
<dbReference type="AlphaFoldDB" id="A0A4D6M1N1"/>
<accession>A0A4D6M1N1</accession>